<evidence type="ECO:0000256" key="1">
    <source>
        <dbReference type="SAM" id="Coils"/>
    </source>
</evidence>
<dbReference type="AlphaFoldDB" id="A0A6V8PQT5"/>
<feature type="coiled-coil region" evidence="1">
    <location>
        <begin position="134"/>
        <end position="161"/>
    </location>
</feature>
<keyword evidence="9" id="KW-1185">Reference proteome</keyword>
<evidence type="ECO:0000313" key="7">
    <source>
        <dbReference type="Proteomes" id="UP000543224"/>
    </source>
</evidence>
<dbReference type="EMBL" id="BLSB01000005">
    <property type="protein sequence ID" value="GFP34410.1"/>
    <property type="molecule type" value="Genomic_DNA"/>
</dbReference>
<keyword evidence="1" id="KW-0175">Coiled coil</keyword>
<feature type="compositionally biased region" description="Basic and acidic residues" evidence="2">
    <location>
        <begin position="1"/>
        <end position="20"/>
    </location>
</feature>
<name>A0A6V8PQT5_9ACTN</name>
<feature type="region of interest" description="Disordered" evidence="2">
    <location>
        <begin position="1"/>
        <end position="27"/>
    </location>
</feature>
<evidence type="ECO:0000313" key="9">
    <source>
        <dbReference type="Proteomes" id="UP000591948"/>
    </source>
</evidence>
<evidence type="ECO:0000313" key="5">
    <source>
        <dbReference type="EMBL" id="GFP26764.1"/>
    </source>
</evidence>
<gene>
    <name evidence="3" type="ORF">HKBW3S06_00716</name>
    <name evidence="4" type="ORF">HKBW3S25_00834</name>
    <name evidence="5" type="ORF">HKBW3S33_00179</name>
    <name evidence="6" type="ORF">HKBW3S43_00203</name>
</gene>
<accession>A0A6V8PQT5</accession>
<evidence type="ECO:0000313" key="6">
    <source>
        <dbReference type="EMBL" id="GFP34410.1"/>
    </source>
</evidence>
<comment type="caution">
    <text evidence="6">The sequence shown here is derived from an EMBL/GenBank/DDBJ whole genome shotgun (WGS) entry which is preliminary data.</text>
</comment>
<dbReference type="Proteomes" id="UP000543224">
    <property type="component" value="Unassembled WGS sequence"/>
</dbReference>
<evidence type="ECO:0000313" key="8">
    <source>
        <dbReference type="Proteomes" id="UP000580051"/>
    </source>
</evidence>
<dbReference type="RefSeq" id="WP_176226620.1">
    <property type="nucleotide sequence ID" value="NZ_BLRV01000053.1"/>
</dbReference>
<reference evidence="7 8" key="1">
    <citation type="journal article" date="2020" name="Front. Microbiol.">
        <title>Single-cell genomics of novel Actinobacteria with the Wood-Ljungdahl pathway discovered in a serpentinizing system.</title>
        <authorList>
            <person name="Merino N."/>
            <person name="Kawai M."/>
            <person name="Boyd E.S."/>
            <person name="Colman D.R."/>
            <person name="McGlynn S.E."/>
            <person name="Nealson K.H."/>
            <person name="Kurokawa K."/>
            <person name="Hongoh Y."/>
        </authorList>
    </citation>
    <scope>NUCLEOTIDE SEQUENCE [LARGE SCALE GENOMIC DNA]</scope>
    <source>
        <strain evidence="3 8">S06</strain>
        <strain evidence="4 7">S25</strain>
        <strain evidence="5 9">S33</strain>
        <strain evidence="6">S43</strain>
    </source>
</reference>
<dbReference type="Proteomes" id="UP000591948">
    <property type="component" value="Unassembled WGS sequence"/>
</dbReference>
<organism evidence="6">
    <name type="scientific">Candidatus Hakubella thermalkaliphila</name>
    <dbReference type="NCBI Taxonomy" id="2754717"/>
    <lineage>
        <taxon>Bacteria</taxon>
        <taxon>Bacillati</taxon>
        <taxon>Actinomycetota</taxon>
        <taxon>Actinomycetota incertae sedis</taxon>
        <taxon>Candidatus Hakubellales</taxon>
        <taxon>Candidatus Hakubellaceae</taxon>
        <taxon>Candidatus Hakubella</taxon>
    </lineage>
</organism>
<sequence>MKEIDVHGAARKEMSREKARIMRKKPKRTPILEQAALEWKKRKEKERREIEERRRVQKGEEILTISLQEIIPQPRTLDHKTDDAMEWRQYSPWQKEEKKEKRPLNASSIWVFARKLMAREWARALGRRREDARMGALEREAAWYKAKKEEEKKRIEEEKRRIDPE</sequence>
<proteinExistence type="predicted"/>
<dbReference type="Proteomes" id="UP000580051">
    <property type="component" value="Unassembled WGS sequence"/>
</dbReference>
<evidence type="ECO:0000313" key="4">
    <source>
        <dbReference type="EMBL" id="GFP25362.1"/>
    </source>
</evidence>
<dbReference type="Proteomes" id="UP000576480">
    <property type="component" value="Unassembled WGS sequence"/>
</dbReference>
<dbReference type="EMBL" id="BLRX01000077">
    <property type="protein sequence ID" value="GFP25362.1"/>
    <property type="molecule type" value="Genomic_DNA"/>
</dbReference>
<protein>
    <submittedName>
        <fullName evidence="6">Uncharacterized protein</fullName>
    </submittedName>
</protein>
<dbReference type="EMBL" id="BLRV01000053">
    <property type="protein sequence ID" value="GFP21489.1"/>
    <property type="molecule type" value="Genomic_DNA"/>
</dbReference>
<evidence type="ECO:0000313" key="3">
    <source>
        <dbReference type="EMBL" id="GFP21489.1"/>
    </source>
</evidence>
<dbReference type="EMBL" id="BLRY01000005">
    <property type="protein sequence ID" value="GFP26764.1"/>
    <property type="molecule type" value="Genomic_DNA"/>
</dbReference>
<evidence type="ECO:0000256" key="2">
    <source>
        <dbReference type="SAM" id="MobiDB-lite"/>
    </source>
</evidence>